<feature type="non-terminal residue" evidence="2">
    <location>
        <position position="211"/>
    </location>
</feature>
<organism evidence="2 3">
    <name type="scientific">Candidatus Caccovicinus merdipullorum</name>
    <dbReference type="NCBI Taxonomy" id="2840724"/>
    <lineage>
        <taxon>Bacteria</taxon>
        <taxon>Bacillati</taxon>
        <taxon>Bacillota</taxon>
        <taxon>Clostridia</taxon>
        <taxon>Eubacteriales</taxon>
        <taxon>Candidatus Caccovicinus</taxon>
    </lineage>
</organism>
<feature type="domain" description="SGNH hydrolase-type esterase" evidence="1">
    <location>
        <begin position="15"/>
        <end position="205"/>
    </location>
</feature>
<evidence type="ECO:0000313" key="2">
    <source>
        <dbReference type="EMBL" id="HIT43172.1"/>
    </source>
</evidence>
<name>A0A9D1GL66_9FIRM</name>
<sequence length="211" mass="23698">MKEKMKMTGTKRILCFGDSNTWGCIPRWEASPFPSERYDEETRWPQVMAKELGNEWVLLEEGLGGRTTMFDAPGESYRRGDWYLHPCLLSHRPLDYVVLMLGTNDIQPRLHPGPVGTAELKDGMKQMISIIRSLPECGPLKKAEPAQILLIAPPPIRKAQGRPEVWEKYGKEQGLRLSEEFAGIYGEIAREMGCGFLDAAAYAQADLSDGV</sequence>
<dbReference type="SUPFAM" id="SSF52266">
    <property type="entry name" value="SGNH hydrolase"/>
    <property type="match status" value="1"/>
</dbReference>
<protein>
    <recommendedName>
        <fullName evidence="1">SGNH hydrolase-type esterase domain-containing protein</fullName>
    </recommendedName>
</protein>
<dbReference type="AlphaFoldDB" id="A0A9D1GL66"/>
<evidence type="ECO:0000313" key="3">
    <source>
        <dbReference type="Proteomes" id="UP000886860"/>
    </source>
</evidence>
<comment type="caution">
    <text evidence="2">The sequence shown here is derived from an EMBL/GenBank/DDBJ whole genome shotgun (WGS) entry which is preliminary data.</text>
</comment>
<dbReference type="Pfam" id="PF13472">
    <property type="entry name" value="Lipase_GDSL_2"/>
    <property type="match status" value="1"/>
</dbReference>
<dbReference type="Proteomes" id="UP000886860">
    <property type="component" value="Unassembled WGS sequence"/>
</dbReference>
<evidence type="ECO:0000259" key="1">
    <source>
        <dbReference type="Pfam" id="PF13472"/>
    </source>
</evidence>
<proteinExistence type="predicted"/>
<dbReference type="InterPro" id="IPR036514">
    <property type="entry name" value="SGNH_hydro_sf"/>
</dbReference>
<accession>A0A9D1GL66</accession>
<reference evidence="2" key="2">
    <citation type="journal article" date="2021" name="PeerJ">
        <title>Extensive microbial diversity within the chicken gut microbiome revealed by metagenomics and culture.</title>
        <authorList>
            <person name="Gilroy R."/>
            <person name="Ravi A."/>
            <person name="Getino M."/>
            <person name="Pursley I."/>
            <person name="Horton D.L."/>
            <person name="Alikhan N.F."/>
            <person name="Baker D."/>
            <person name="Gharbi K."/>
            <person name="Hall N."/>
            <person name="Watson M."/>
            <person name="Adriaenssens E.M."/>
            <person name="Foster-Nyarko E."/>
            <person name="Jarju S."/>
            <person name="Secka A."/>
            <person name="Antonio M."/>
            <person name="Oren A."/>
            <person name="Chaudhuri R.R."/>
            <person name="La Ragione R."/>
            <person name="Hildebrand F."/>
            <person name="Pallen M.J."/>
        </authorList>
    </citation>
    <scope>NUCLEOTIDE SEQUENCE</scope>
    <source>
        <strain evidence="2">CHK123-3438</strain>
    </source>
</reference>
<dbReference type="EMBL" id="DVKS01000230">
    <property type="protein sequence ID" value="HIT43172.1"/>
    <property type="molecule type" value="Genomic_DNA"/>
</dbReference>
<gene>
    <name evidence="2" type="ORF">IAB60_13935</name>
</gene>
<dbReference type="Gene3D" id="3.40.50.1110">
    <property type="entry name" value="SGNH hydrolase"/>
    <property type="match status" value="1"/>
</dbReference>
<reference evidence="2" key="1">
    <citation type="submission" date="2020-10" db="EMBL/GenBank/DDBJ databases">
        <authorList>
            <person name="Gilroy R."/>
        </authorList>
    </citation>
    <scope>NUCLEOTIDE SEQUENCE</scope>
    <source>
        <strain evidence="2">CHK123-3438</strain>
    </source>
</reference>
<dbReference type="InterPro" id="IPR013830">
    <property type="entry name" value="SGNH_hydro"/>
</dbReference>